<proteinExistence type="predicted"/>
<protein>
    <recommendedName>
        <fullName evidence="1">Aldehyde oxidase/xanthine dehydrogenase second molybdopterin binding domain-containing protein</fullName>
    </recommendedName>
</protein>
<dbReference type="InterPro" id="IPR046867">
    <property type="entry name" value="AldOxase/xan_DH_MoCoBD2"/>
</dbReference>
<accession>A0A1S2VBG1</accession>
<dbReference type="OrthoDB" id="6073217at2"/>
<dbReference type="InterPro" id="IPR037165">
    <property type="entry name" value="AldOxase/xan_DH_Mopterin-bd_sf"/>
</dbReference>
<organism evidence="2 3">
    <name type="scientific">Arsenicibacter rosenii</name>
    <dbReference type="NCBI Taxonomy" id="1750698"/>
    <lineage>
        <taxon>Bacteria</taxon>
        <taxon>Pseudomonadati</taxon>
        <taxon>Bacteroidota</taxon>
        <taxon>Cytophagia</taxon>
        <taxon>Cytophagales</taxon>
        <taxon>Spirosomataceae</taxon>
        <taxon>Arsenicibacter</taxon>
    </lineage>
</organism>
<name>A0A1S2VBG1_9BACT</name>
<dbReference type="PANTHER" id="PTHR47495">
    <property type="entry name" value="ALDEHYDE DEHYDROGENASE"/>
    <property type="match status" value="1"/>
</dbReference>
<evidence type="ECO:0000259" key="1">
    <source>
        <dbReference type="Pfam" id="PF20256"/>
    </source>
</evidence>
<dbReference type="Gene3D" id="3.30.365.10">
    <property type="entry name" value="Aldehyde oxidase/xanthine dehydrogenase, molybdopterin binding domain"/>
    <property type="match status" value="1"/>
</dbReference>
<reference evidence="2 3" key="1">
    <citation type="submission" date="2016-10" db="EMBL/GenBank/DDBJ databases">
        <title>Arsenicibacter rosenii gen. nov., sp. nov., an efficient arsenic-methylating bacterium isolated from an arsenic-contaminated paddy soil.</title>
        <authorList>
            <person name="Huang K."/>
        </authorList>
    </citation>
    <scope>NUCLEOTIDE SEQUENCE [LARGE SCALE GENOMIC DNA]</scope>
    <source>
        <strain evidence="2 3">SM-1</strain>
    </source>
</reference>
<evidence type="ECO:0000313" key="2">
    <source>
        <dbReference type="EMBL" id="OIN55760.1"/>
    </source>
</evidence>
<comment type="caution">
    <text evidence="2">The sequence shown here is derived from an EMBL/GenBank/DDBJ whole genome shotgun (WGS) entry which is preliminary data.</text>
</comment>
<dbReference type="GO" id="GO:0016491">
    <property type="term" value="F:oxidoreductase activity"/>
    <property type="evidence" value="ECO:0007669"/>
    <property type="project" value="InterPro"/>
</dbReference>
<dbReference type="Proteomes" id="UP000181790">
    <property type="component" value="Unassembled WGS sequence"/>
</dbReference>
<dbReference type="SUPFAM" id="SSF56003">
    <property type="entry name" value="Molybdenum cofactor-binding domain"/>
    <property type="match status" value="1"/>
</dbReference>
<evidence type="ECO:0000313" key="3">
    <source>
        <dbReference type="Proteomes" id="UP000181790"/>
    </source>
</evidence>
<dbReference type="PANTHER" id="PTHR47495:SF1">
    <property type="entry name" value="BLL3820 PROTEIN"/>
    <property type="match status" value="1"/>
</dbReference>
<dbReference type="InterPro" id="IPR052516">
    <property type="entry name" value="N-heterocyclic_Hydroxylase"/>
</dbReference>
<feature type="domain" description="Aldehyde oxidase/xanthine dehydrogenase second molybdopterin binding" evidence="1">
    <location>
        <begin position="19"/>
        <end position="180"/>
    </location>
</feature>
<dbReference type="Pfam" id="PF20256">
    <property type="entry name" value="MoCoBD_2"/>
    <property type="match status" value="1"/>
</dbReference>
<dbReference type="EMBL" id="MORL01000037">
    <property type="protein sequence ID" value="OIN55760.1"/>
    <property type="molecule type" value="Genomic_DNA"/>
</dbReference>
<gene>
    <name evidence="2" type="ORF">BLX24_28295</name>
</gene>
<dbReference type="AlphaFoldDB" id="A0A1S2VBG1"/>
<keyword evidence="3" id="KW-1185">Reference proteome</keyword>
<dbReference type="RefSeq" id="WP_071506601.1">
    <property type="nucleotide sequence ID" value="NZ_MORL01000037.1"/>
</dbReference>
<sequence length="189" mass="20506">MNRRYFLKVEALTGGDLLIGIGTPALADTNEPDETYTQLSAFLKIGKDSSIHVMLSKAEMGQGVWMTLPMLIAEELDCDLNKIKIETGLPGQTANFTGKPVYRSTGGSGTAKQAFDRYRQAGAVARTMLVTAAARKMGVSPADCRTQNGWVICGTKYVRYGEVASEAALLPVPEVTLREPKNWKYIGPS</sequence>